<dbReference type="InterPro" id="IPR050832">
    <property type="entry name" value="Bact_Acetyltransf"/>
</dbReference>
<evidence type="ECO:0000313" key="5">
    <source>
        <dbReference type="Proteomes" id="UP000823615"/>
    </source>
</evidence>
<evidence type="ECO:0000256" key="2">
    <source>
        <dbReference type="ARBA" id="ARBA00023315"/>
    </source>
</evidence>
<proteinExistence type="predicted"/>
<dbReference type="InterPro" id="IPR016181">
    <property type="entry name" value="Acyl_CoA_acyltransferase"/>
</dbReference>
<evidence type="ECO:0000256" key="1">
    <source>
        <dbReference type="ARBA" id="ARBA00022679"/>
    </source>
</evidence>
<dbReference type="PANTHER" id="PTHR43877">
    <property type="entry name" value="AMINOALKYLPHOSPHONATE N-ACETYLTRANSFERASE-RELATED-RELATED"/>
    <property type="match status" value="1"/>
</dbReference>
<reference evidence="4" key="1">
    <citation type="submission" date="2020-10" db="EMBL/GenBank/DDBJ databases">
        <authorList>
            <person name="Gilroy R."/>
        </authorList>
    </citation>
    <scope>NUCLEOTIDE SEQUENCE</scope>
    <source>
        <strain evidence="4">7293</strain>
    </source>
</reference>
<dbReference type="PROSITE" id="PS51186">
    <property type="entry name" value="GNAT"/>
    <property type="match status" value="1"/>
</dbReference>
<comment type="caution">
    <text evidence="4">The sequence shown here is derived from an EMBL/GenBank/DDBJ whole genome shotgun (WGS) entry which is preliminary data.</text>
</comment>
<reference evidence="4" key="2">
    <citation type="journal article" date="2021" name="PeerJ">
        <title>Extensive microbial diversity within the chicken gut microbiome revealed by metagenomics and culture.</title>
        <authorList>
            <person name="Gilroy R."/>
            <person name="Ravi A."/>
            <person name="Getino M."/>
            <person name="Pursley I."/>
            <person name="Horton D.L."/>
            <person name="Alikhan N.F."/>
            <person name="Baker D."/>
            <person name="Gharbi K."/>
            <person name="Hall N."/>
            <person name="Watson M."/>
            <person name="Adriaenssens E.M."/>
            <person name="Foster-Nyarko E."/>
            <person name="Jarju S."/>
            <person name="Secka A."/>
            <person name="Antonio M."/>
            <person name="Oren A."/>
            <person name="Chaudhuri R.R."/>
            <person name="La Ragione R."/>
            <person name="Hildebrand F."/>
            <person name="Pallen M.J."/>
        </authorList>
    </citation>
    <scope>NUCLEOTIDE SEQUENCE</scope>
    <source>
        <strain evidence="4">7293</strain>
    </source>
</reference>
<dbReference type="SUPFAM" id="SSF55729">
    <property type="entry name" value="Acyl-CoA N-acyltransferases (Nat)"/>
    <property type="match status" value="1"/>
</dbReference>
<protein>
    <submittedName>
        <fullName evidence="4">GNAT family N-acetyltransferase</fullName>
    </submittedName>
</protein>
<sequence>MMIRKAIIEDIDRIVEIYDEIHTEEERGRTTTGWVRGIYPEYKTALNALERGDLFVEIDGGRIVGSGIINKEQVDVYRYGAWQWEAADDEVMVLHTLVISPSVSGHGLGKAFVSFYEEYAAKQGCKYLRMDTNERNHRARDLYRKLGYREAGVFPTVFNGLEDVNLVLLEKKIQCD</sequence>
<dbReference type="InterPro" id="IPR000182">
    <property type="entry name" value="GNAT_dom"/>
</dbReference>
<dbReference type="Gene3D" id="3.40.630.30">
    <property type="match status" value="1"/>
</dbReference>
<keyword evidence="2" id="KW-0012">Acyltransferase</keyword>
<dbReference type="AlphaFoldDB" id="A0A9D9H500"/>
<keyword evidence="1" id="KW-0808">Transferase</keyword>
<feature type="domain" description="N-acetyltransferase" evidence="3">
    <location>
        <begin position="1"/>
        <end position="174"/>
    </location>
</feature>
<dbReference type="Proteomes" id="UP000823615">
    <property type="component" value="Unassembled WGS sequence"/>
</dbReference>
<evidence type="ECO:0000313" key="4">
    <source>
        <dbReference type="EMBL" id="MBO8436581.1"/>
    </source>
</evidence>
<name>A0A9D9H500_9SPIO</name>
<gene>
    <name evidence="4" type="ORF">IAA97_06340</name>
</gene>
<accession>A0A9D9H500</accession>
<dbReference type="PANTHER" id="PTHR43877:SF2">
    <property type="entry name" value="AMINOALKYLPHOSPHONATE N-ACETYLTRANSFERASE-RELATED"/>
    <property type="match status" value="1"/>
</dbReference>
<organism evidence="4 5">
    <name type="scientific">Candidatus Ornithospirochaeta stercoripullorum</name>
    <dbReference type="NCBI Taxonomy" id="2840899"/>
    <lineage>
        <taxon>Bacteria</taxon>
        <taxon>Pseudomonadati</taxon>
        <taxon>Spirochaetota</taxon>
        <taxon>Spirochaetia</taxon>
        <taxon>Spirochaetales</taxon>
        <taxon>Spirochaetaceae</taxon>
        <taxon>Spirochaetaceae incertae sedis</taxon>
        <taxon>Candidatus Ornithospirochaeta</taxon>
    </lineage>
</organism>
<dbReference type="EMBL" id="JADIMT010000071">
    <property type="protein sequence ID" value="MBO8436581.1"/>
    <property type="molecule type" value="Genomic_DNA"/>
</dbReference>
<dbReference type="Pfam" id="PF00583">
    <property type="entry name" value="Acetyltransf_1"/>
    <property type="match status" value="1"/>
</dbReference>
<evidence type="ECO:0000259" key="3">
    <source>
        <dbReference type="PROSITE" id="PS51186"/>
    </source>
</evidence>
<dbReference type="CDD" id="cd04301">
    <property type="entry name" value="NAT_SF"/>
    <property type="match status" value="1"/>
</dbReference>
<dbReference type="GO" id="GO:0016747">
    <property type="term" value="F:acyltransferase activity, transferring groups other than amino-acyl groups"/>
    <property type="evidence" value="ECO:0007669"/>
    <property type="project" value="InterPro"/>
</dbReference>